<dbReference type="AlphaFoldDB" id="A0A8J8TDM7"/>
<evidence type="ECO:0000313" key="3">
    <source>
        <dbReference type="Proteomes" id="UP000752814"/>
    </source>
</evidence>
<dbReference type="RefSeq" id="WP_400258295.1">
    <property type="nucleotide sequence ID" value="NZ_CAYBCA010000019.1"/>
</dbReference>
<protein>
    <recommendedName>
        <fullName evidence="4">SHOCT domain-containing protein</fullName>
    </recommendedName>
</protein>
<sequence>MEGIPMDSLNRKTLFWVLITLAISLFILFVLLALFIDPQDVQASGLVDLAAADELRMIWILALMLFLGPIIMILVTAATIMLLKDIQIPQIVQYADTSNFKSQVIGRKPAPVPSNIPAETENAQASLDDLNLKFIRGEVTKEQYDEMKLAMEQKGKD</sequence>
<evidence type="ECO:0000313" key="2">
    <source>
        <dbReference type="EMBL" id="TQS82981.1"/>
    </source>
</evidence>
<evidence type="ECO:0008006" key="4">
    <source>
        <dbReference type="Google" id="ProtNLM"/>
    </source>
</evidence>
<keyword evidence="1" id="KW-0812">Transmembrane</keyword>
<feature type="transmembrane region" description="Helical" evidence="1">
    <location>
        <begin position="56"/>
        <end position="83"/>
    </location>
</feature>
<reference evidence="2" key="1">
    <citation type="submission" date="2016-03" db="EMBL/GenBank/DDBJ databases">
        <authorList>
            <person name="Borrel G."/>
            <person name="Mccann A."/>
            <person name="O'Toole P.W."/>
        </authorList>
    </citation>
    <scope>NUCLEOTIDE SEQUENCE</scope>
    <source>
        <strain evidence="2">183</strain>
    </source>
</reference>
<keyword evidence="1" id="KW-1133">Transmembrane helix</keyword>
<gene>
    <name evidence="2" type="ORF">A3207_03310</name>
</gene>
<name>A0A8J8TDM7_9ARCH</name>
<dbReference type="Proteomes" id="UP000752814">
    <property type="component" value="Unassembled WGS sequence"/>
</dbReference>
<proteinExistence type="predicted"/>
<organism evidence="2 3">
    <name type="scientific">Candidatus Methanomassiliicoccus intestinalis</name>
    <dbReference type="NCBI Taxonomy" id="1406512"/>
    <lineage>
        <taxon>Archaea</taxon>
        <taxon>Methanobacteriati</taxon>
        <taxon>Thermoplasmatota</taxon>
        <taxon>Thermoplasmata</taxon>
        <taxon>Methanomassiliicoccales</taxon>
        <taxon>Methanomassiliicoccaceae</taxon>
        <taxon>Methanomassiliicoccus</taxon>
    </lineage>
</organism>
<feature type="transmembrane region" description="Helical" evidence="1">
    <location>
        <begin position="14"/>
        <end position="36"/>
    </location>
</feature>
<keyword evidence="1" id="KW-0472">Membrane</keyword>
<evidence type="ECO:0000256" key="1">
    <source>
        <dbReference type="SAM" id="Phobius"/>
    </source>
</evidence>
<comment type="caution">
    <text evidence="2">The sequence shown here is derived from an EMBL/GenBank/DDBJ whole genome shotgun (WGS) entry which is preliminary data.</text>
</comment>
<accession>A0A8J8TDM7</accession>
<dbReference type="EMBL" id="LVVT01000014">
    <property type="protein sequence ID" value="TQS82981.1"/>
    <property type="molecule type" value="Genomic_DNA"/>
</dbReference>